<evidence type="ECO:0000256" key="4">
    <source>
        <dbReference type="ARBA" id="ARBA00022741"/>
    </source>
</evidence>
<dbReference type="InterPro" id="IPR015856">
    <property type="entry name" value="ABC_transpr_CbiO/EcfA_su"/>
</dbReference>
<dbReference type="EMBL" id="CP034248">
    <property type="protein sequence ID" value="AZK44853.1"/>
    <property type="molecule type" value="Genomic_DNA"/>
</dbReference>
<keyword evidence="7" id="KW-0472">Membrane</keyword>
<reference evidence="9 10" key="1">
    <citation type="submission" date="2018-11" db="EMBL/GenBank/DDBJ databases">
        <title>Genome sequencing of Paenibacillus lentus DSM25539(T).</title>
        <authorList>
            <person name="Kook J.-K."/>
            <person name="Park S.-N."/>
            <person name="Lim Y.K."/>
        </authorList>
    </citation>
    <scope>NUCLEOTIDE SEQUENCE [LARGE SCALE GENOMIC DNA]</scope>
    <source>
        <strain evidence="9 10">DSM 25539</strain>
    </source>
</reference>
<keyword evidence="2" id="KW-0813">Transport</keyword>
<evidence type="ECO:0000313" key="10">
    <source>
        <dbReference type="Proteomes" id="UP000273145"/>
    </source>
</evidence>
<keyword evidence="6" id="KW-1278">Translocase</keyword>
<feature type="domain" description="ABC transporter" evidence="8">
    <location>
        <begin position="320"/>
        <end position="540"/>
    </location>
</feature>
<dbReference type="GO" id="GO:0005524">
    <property type="term" value="F:ATP binding"/>
    <property type="evidence" value="ECO:0007669"/>
    <property type="project" value="UniProtKB-KW"/>
</dbReference>
<keyword evidence="4" id="KW-0547">Nucleotide-binding</keyword>
<dbReference type="InterPro" id="IPR050095">
    <property type="entry name" value="ECF_ABC_transporter_ATP-bd"/>
</dbReference>
<dbReference type="CDD" id="cd03225">
    <property type="entry name" value="ABC_cobalt_CbiO_domain1"/>
    <property type="match status" value="2"/>
</dbReference>
<dbReference type="GO" id="GO:0043190">
    <property type="term" value="C:ATP-binding cassette (ABC) transporter complex"/>
    <property type="evidence" value="ECO:0007669"/>
    <property type="project" value="TreeGrafter"/>
</dbReference>
<accession>A0A3Q8S8J7</accession>
<dbReference type="PANTHER" id="PTHR43553:SF24">
    <property type="entry name" value="ENERGY-COUPLING FACTOR TRANSPORTER ATP-BINDING PROTEIN ECFA1"/>
    <property type="match status" value="1"/>
</dbReference>
<dbReference type="Pfam" id="PF00005">
    <property type="entry name" value="ABC_tran"/>
    <property type="match status" value="2"/>
</dbReference>
<evidence type="ECO:0000256" key="1">
    <source>
        <dbReference type="ARBA" id="ARBA00005417"/>
    </source>
</evidence>
<evidence type="ECO:0000256" key="6">
    <source>
        <dbReference type="ARBA" id="ARBA00022967"/>
    </source>
</evidence>
<name>A0A3Q8S8J7_9BACL</name>
<dbReference type="GO" id="GO:0016887">
    <property type="term" value="F:ATP hydrolysis activity"/>
    <property type="evidence" value="ECO:0007669"/>
    <property type="project" value="InterPro"/>
</dbReference>
<keyword evidence="3" id="KW-1003">Cell membrane</keyword>
<proteinExistence type="inferred from homology"/>
<sequence length="540" mass="58600">MDLTVTRKKPIIELQHVAFRYEADEGPVVTDVSLAIRPGEWVAITGHSGSGKSTIAQLLSGYLPRAGGGVRDGVLLVDGLDPAEASIAEVVQRIGAVFQDPDAQLVQGRVEDEVAFGPENLRFDVPAIEQRVTDALAAVDLTERRYDSVHALSGGQRQRTAIAAVLALAPPVLVFDEPVASLDVNSRRRFLALLRQLHREGRTLITVSGRLDELAQAAPRLIVMEGGKVMIDGPTDELISRKWAHLVELGVLPGQSLPPPCTESLAQRHVKISEASQASQASHTAEEHLPGAAYVEEGSLSMGPAKIGKRLRGSGREPLLQIQGLSFAYGKAGPTVLQDVNLTLNVGEWRLLCGENGSGKTTLSRLLMGLLSPPRGTIWWQGQDVAKLTLYELAGDIGYVFQQPEHQFVAATVWEELIYGPRFQMRLRPGDALPQEIIERAEELLQSIGLSERGEVSPYLLSGGEKRLLSAAAAMMVPKKLYILDEPTAGADYRGTRALAALCRRAVREGASVIMITHEPECFAGEPLTIWMMDQGRLQL</sequence>
<dbReference type="OrthoDB" id="501320at2"/>
<dbReference type="InterPro" id="IPR003439">
    <property type="entry name" value="ABC_transporter-like_ATP-bd"/>
</dbReference>
<evidence type="ECO:0000256" key="5">
    <source>
        <dbReference type="ARBA" id="ARBA00022840"/>
    </source>
</evidence>
<dbReference type="InterPro" id="IPR027417">
    <property type="entry name" value="P-loop_NTPase"/>
</dbReference>
<comment type="similarity">
    <text evidence="1">Belongs to the ABC transporter superfamily.</text>
</comment>
<dbReference type="KEGG" id="plen:EIM92_00440"/>
<dbReference type="GO" id="GO:0042626">
    <property type="term" value="F:ATPase-coupled transmembrane transporter activity"/>
    <property type="evidence" value="ECO:0007669"/>
    <property type="project" value="TreeGrafter"/>
</dbReference>
<dbReference type="PROSITE" id="PS50893">
    <property type="entry name" value="ABC_TRANSPORTER_2"/>
    <property type="match status" value="2"/>
</dbReference>
<evidence type="ECO:0000313" key="9">
    <source>
        <dbReference type="EMBL" id="AZK44853.1"/>
    </source>
</evidence>
<evidence type="ECO:0000256" key="3">
    <source>
        <dbReference type="ARBA" id="ARBA00022475"/>
    </source>
</evidence>
<dbReference type="AlphaFoldDB" id="A0A3Q8S8J7"/>
<organism evidence="9 10">
    <name type="scientific">Paenibacillus lentus</name>
    <dbReference type="NCBI Taxonomy" id="1338368"/>
    <lineage>
        <taxon>Bacteria</taxon>
        <taxon>Bacillati</taxon>
        <taxon>Bacillota</taxon>
        <taxon>Bacilli</taxon>
        <taxon>Bacillales</taxon>
        <taxon>Paenibacillaceae</taxon>
        <taxon>Paenibacillus</taxon>
    </lineage>
</organism>
<protein>
    <submittedName>
        <fullName evidence="9">ABC transporter ATP-binding protein</fullName>
    </submittedName>
</protein>
<keyword evidence="10" id="KW-1185">Reference proteome</keyword>
<evidence type="ECO:0000256" key="2">
    <source>
        <dbReference type="ARBA" id="ARBA00022448"/>
    </source>
</evidence>
<dbReference type="NCBIfam" id="NF010167">
    <property type="entry name" value="PRK13648.1"/>
    <property type="match status" value="2"/>
</dbReference>
<dbReference type="Gene3D" id="3.40.50.300">
    <property type="entry name" value="P-loop containing nucleotide triphosphate hydrolases"/>
    <property type="match status" value="2"/>
</dbReference>
<dbReference type="SUPFAM" id="SSF52540">
    <property type="entry name" value="P-loop containing nucleoside triphosphate hydrolases"/>
    <property type="match status" value="2"/>
</dbReference>
<dbReference type="PANTHER" id="PTHR43553">
    <property type="entry name" value="HEAVY METAL TRANSPORTER"/>
    <property type="match status" value="1"/>
</dbReference>
<evidence type="ECO:0000256" key="7">
    <source>
        <dbReference type="ARBA" id="ARBA00023136"/>
    </source>
</evidence>
<dbReference type="SMART" id="SM00382">
    <property type="entry name" value="AAA"/>
    <property type="match status" value="2"/>
</dbReference>
<feature type="domain" description="ABC transporter" evidence="8">
    <location>
        <begin position="12"/>
        <end position="251"/>
    </location>
</feature>
<gene>
    <name evidence="9" type="ORF">EIM92_00440</name>
</gene>
<keyword evidence="5 9" id="KW-0067">ATP-binding</keyword>
<evidence type="ECO:0000259" key="8">
    <source>
        <dbReference type="PROSITE" id="PS50893"/>
    </source>
</evidence>
<dbReference type="Proteomes" id="UP000273145">
    <property type="component" value="Chromosome"/>
</dbReference>
<dbReference type="InterPro" id="IPR003593">
    <property type="entry name" value="AAA+_ATPase"/>
</dbReference>